<comment type="similarity">
    <text evidence="7">In the N-terminal section; belongs to the formaldehyde-activating enzyme family.</text>
</comment>
<dbReference type="InterPro" id="IPR014826">
    <property type="entry name" value="HCHO-activating_enzyme"/>
</dbReference>
<dbReference type="Pfam" id="PF00215">
    <property type="entry name" value="OMPdecase"/>
    <property type="match status" value="1"/>
</dbReference>
<evidence type="ECO:0000256" key="3">
    <source>
        <dbReference type="ARBA" id="ARBA00023277"/>
    </source>
</evidence>
<dbReference type="PANTHER" id="PTHR35039:SF3">
    <property type="entry name" value="3-KETO-L-GULONATE-6-PHOSPHATE DECARBOXYLASE SGBH-RELATED"/>
    <property type="match status" value="1"/>
</dbReference>
<dbReference type="InterPro" id="IPR013785">
    <property type="entry name" value="Aldolase_TIM"/>
</dbReference>
<dbReference type="Gene3D" id="3.20.20.70">
    <property type="entry name" value="Aldolase class I"/>
    <property type="match status" value="1"/>
</dbReference>
<dbReference type="InterPro" id="IPR041710">
    <property type="entry name" value="HPS/KGPDC"/>
</dbReference>
<keyword evidence="1 7" id="KW-0456">Lyase</keyword>
<feature type="binding site" evidence="7">
    <location>
        <position position="68"/>
    </location>
    <ligand>
        <name>substrate</name>
    </ligand>
</feature>
<evidence type="ECO:0000256" key="4">
    <source>
        <dbReference type="ARBA" id="ARBA00052457"/>
    </source>
</evidence>
<comment type="similarity">
    <text evidence="6">Belongs to the formaldehyde-activating enzyme family.</text>
</comment>
<feature type="binding site" evidence="7">
    <location>
        <position position="66"/>
    </location>
    <ligand>
        <name>substrate</name>
    </ligand>
</feature>
<evidence type="ECO:0000259" key="8">
    <source>
        <dbReference type="SMART" id="SM00934"/>
    </source>
</evidence>
<comment type="catalytic activity">
    <reaction evidence="7">
        <text>D-ribulose 5-phosphate + formaldehyde = D-arabino-hex-3-ulose 6-phosphate</text>
        <dbReference type="Rhea" id="RHEA:25201"/>
        <dbReference type="ChEBI" id="CHEBI:16842"/>
        <dbReference type="ChEBI" id="CHEBI:58121"/>
        <dbReference type="ChEBI" id="CHEBI:58542"/>
        <dbReference type="EC" id="4.1.2.43"/>
    </reaction>
</comment>
<evidence type="ECO:0000256" key="6">
    <source>
        <dbReference type="ARBA" id="ARBA00061519"/>
    </source>
</evidence>
<dbReference type="FunFam" id="3.30.230.60:FF:000001">
    <property type="entry name" value="5,6,7,8-tetrahydromethanopterin hydro-lyase"/>
    <property type="match status" value="1"/>
</dbReference>
<dbReference type="GO" id="GO:0033982">
    <property type="term" value="F:3-dehydro-L-gulonate-6-phosphate decarboxylase activity"/>
    <property type="evidence" value="ECO:0007669"/>
    <property type="project" value="TreeGrafter"/>
</dbReference>
<dbReference type="InterPro" id="IPR037075">
    <property type="entry name" value="HCHO-activating_enzyme_sf"/>
</dbReference>
<keyword evidence="2 7" id="KW-0511">Multifunctional enzyme</keyword>
<dbReference type="NCBIfam" id="NF009833">
    <property type="entry name" value="PRK13307.1"/>
    <property type="match status" value="1"/>
</dbReference>
<feature type="domain" description="Orotidine 5'-phosphate decarboxylase" evidence="8">
    <location>
        <begin position="174"/>
        <end position="385"/>
    </location>
</feature>
<comment type="pathway">
    <text evidence="7">Carbohydrate biosynthesis; D-ribose 5-phosphate biosynthesis.</text>
</comment>
<reference evidence="9" key="1">
    <citation type="submission" date="2020-07" db="EMBL/GenBank/DDBJ databases">
        <title>Methanobacterium. sp. MethCan genome.</title>
        <authorList>
            <person name="Postec A."/>
            <person name="Quemeneur M."/>
        </authorList>
    </citation>
    <scope>NUCLEOTIDE SEQUENCE</scope>
    <source>
        <strain evidence="9">MethCAN</strain>
    </source>
</reference>
<evidence type="ECO:0000256" key="1">
    <source>
        <dbReference type="ARBA" id="ARBA00023239"/>
    </source>
</evidence>
<gene>
    <name evidence="7" type="primary">fae-hps</name>
    <name evidence="9" type="ORF">HYG87_06650</name>
</gene>
<feature type="region of interest" description="Formaldehyde-activating enzyme" evidence="7">
    <location>
        <begin position="1"/>
        <end position="161"/>
    </location>
</feature>
<comment type="function">
    <text evidence="5 7">Catalyzes the condensation of formaldehyde with tetrahydromethanopterin (H(4)MPT) to 5,10-methylenetetrahydromethanopterin.</text>
</comment>
<dbReference type="Gene3D" id="3.30.230.60">
    <property type="entry name" value="Formaldehyde-activating enzyme"/>
    <property type="match status" value="1"/>
</dbReference>
<dbReference type="KEGG" id="meme:HYG87_06650"/>
<organism evidence="9 10">
    <name type="scientific">Methanobacterium alkalithermotolerans</name>
    <dbReference type="NCBI Taxonomy" id="2731220"/>
    <lineage>
        <taxon>Archaea</taxon>
        <taxon>Methanobacteriati</taxon>
        <taxon>Methanobacteriota</taxon>
        <taxon>Methanomada group</taxon>
        <taxon>Methanobacteria</taxon>
        <taxon>Methanobacteriales</taxon>
        <taxon>Methanobacteriaceae</taxon>
        <taxon>Methanobacterium</taxon>
    </lineage>
</organism>
<dbReference type="AlphaFoldDB" id="A0A8T8KDM1"/>
<keyword evidence="3 7" id="KW-0119">Carbohydrate metabolism</keyword>
<feature type="binding site" evidence="7">
    <location>
        <position position="19"/>
    </location>
    <ligand>
        <name>substrate</name>
    </ligand>
</feature>
<dbReference type="InterPro" id="IPR001754">
    <property type="entry name" value="OMPdeCOase_dom"/>
</dbReference>
<dbReference type="InterPro" id="IPR020868">
    <property type="entry name" value="Fae/Hps"/>
</dbReference>
<dbReference type="Proteomes" id="UP000681041">
    <property type="component" value="Chromosome"/>
</dbReference>
<comment type="catalytic activity">
    <reaction evidence="4 7">
        <text>5,6,7,8-tetrahydromethanopterin + formaldehyde = 5,10-methylenetetrahydromethanopterin + H2O</text>
        <dbReference type="Rhea" id="RHEA:24678"/>
        <dbReference type="ChEBI" id="CHEBI:15377"/>
        <dbReference type="ChEBI" id="CHEBI:16842"/>
        <dbReference type="ChEBI" id="CHEBI:57818"/>
        <dbReference type="ChEBI" id="CHEBI:58103"/>
        <dbReference type="EC" id="4.2.1.147"/>
    </reaction>
</comment>
<evidence type="ECO:0000313" key="10">
    <source>
        <dbReference type="Proteomes" id="UP000681041"/>
    </source>
</evidence>
<dbReference type="HAMAP" id="MF_01268">
    <property type="entry name" value="Fae_Hps"/>
    <property type="match status" value="1"/>
</dbReference>
<dbReference type="InterPro" id="IPR020568">
    <property type="entry name" value="Ribosomal_Su5_D2-typ_SF"/>
</dbReference>
<evidence type="ECO:0000256" key="5">
    <source>
        <dbReference type="ARBA" id="ARBA00056998"/>
    </source>
</evidence>
<feature type="region of interest" description="3-hexulose-6-phosphate synthase" evidence="7">
    <location>
        <begin position="162"/>
        <end position="406"/>
    </location>
</feature>
<accession>A0A8T8KDM1</accession>
<dbReference type="OrthoDB" id="64276at2157"/>
<dbReference type="GO" id="GO:0006207">
    <property type="term" value="P:'de novo' pyrimidine nucleobase biosynthetic process"/>
    <property type="evidence" value="ECO:0007669"/>
    <property type="project" value="InterPro"/>
</dbReference>
<evidence type="ECO:0000313" key="9">
    <source>
        <dbReference type="EMBL" id="QUH23461.1"/>
    </source>
</evidence>
<feature type="active site" description="Proton donor" evidence="7">
    <location>
        <position position="17"/>
    </location>
</feature>
<feature type="binding site" evidence="7">
    <location>
        <position position="48"/>
    </location>
    <ligand>
        <name>substrate</name>
    </ligand>
</feature>
<feature type="binding site" evidence="7">
    <location>
        <position position="83"/>
    </location>
    <ligand>
        <name>substrate</name>
    </ligand>
</feature>
<dbReference type="EC" id="4.2.1.147" evidence="7"/>
<dbReference type="GeneID" id="64820429"/>
<protein>
    <recommendedName>
        <fullName evidence="7">Bifunctional enzyme Fae/Hps</fullName>
    </recommendedName>
    <domain>
        <recommendedName>
            <fullName evidence="7">5,6,7,8-tetrahydromethanopterin hydro-lyase</fullName>
            <ecNumber evidence="7">4.2.1.147</ecNumber>
        </recommendedName>
        <alternativeName>
            <fullName evidence="7">Formaldehyde-activating enzyme</fullName>
            <shortName evidence="7">Fae</shortName>
        </alternativeName>
    </domain>
    <domain>
        <recommendedName>
            <fullName evidence="7">3-hexulose-6-phosphate synthase</fullName>
            <shortName evidence="7">HPS</shortName>
            <ecNumber evidence="7">4.1.2.43</ecNumber>
        </recommendedName>
        <alternativeName>
            <fullName evidence="7">D-arabino-3-hexulose-6-phosphate formaldehyde lyase</fullName>
        </alternativeName>
    </domain>
</protein>
<evidence type="ECO:0000256" key="7">
    <source>
        <dbReference type="HAMAP-Rule" id="MF_01268"/>
    </source>
</evidence>
<comment type="similarity">
    <text evidence="7">In the C-terminal section; belongs to the HPS/KGPDC family. HPS subfamily.</text>
</comment>
<dbReference type="SMART" id="SM00934">
    <property type="entry name" value="OMPdecase"/>
    <property type="match status" value="1"/>
</dbReference>
<proteinExistence type="inferred from homology"/>
<evidence type="ECO:0000256" key="2">
    <source>
        <dbReference type="ARBA" id="ARBA00023268"/>
    </source>
</evidence>
<dbReference type="GO" id="GO:0016836">
    <property type="term" value="F:hydro-lyase activity"/>
    <property type="evidence" value="ECO:0007669"/>
    <property type="project" value="UniProtKB-UniRule"/>
</dbReference>
<dbReference type="InterPro" id="IPR011060">
    <property type="entry name" value="RibuloseP-bd_barrel"/>
</dbReference>
<name>A0A8T8KDM1_9EURY</name>
<comment type="function">
    <text evidence="7">Catalyzes the reversible formation of ribulose-5-phosphate and formaldehyde from 3-hexulose-6-phosphate.</text>
</comment>
<dbReference type="GO" id="GO:0016840">
    <property type="term" value="F:carbon-nitrogen lyase activity"/>
    <property type="evidence" value="ECO:0007669"/>
    <property type="project" value="InterPro"/>
</dbReference>
<dbReference type="SUPFAM" id="SSF54211">
    <property type="entry name" value="Ribosomal protein S5 domain 2-like"/>
    <property type="match status" value="1"/>
</dbReference>
<sequence>MYKIGEALIGSGNEIAHIDLIIGDKEGPAGTAFANGLSQLSLGHTPVLSVIRPNLMTKPATLIVPKVTVGDLKDAEKIFGPAQAAVGRAVADAVEEGLIPEEKVEDLVLVVSVFIHPEAEDYRKIYQYNYGATRLAIRRAVGEYPEVGKVLAEKDRGSHPIMGFGVVRLWSPPYLQVALDLDNMDEMERIINSLPDRERILLEAGTPLVKKFGVGIVSKIRELRPDSFIIADLKTLDVGRIEVKMAADETADAVAISGLGTTESIEKAIHEAQKQGIYSILDMMNVENFVEKLNNLDYKPDIVLLHRNVDLETLKAERGEAQSEMTEWGNIKEIKELIGKNGLVAVAGGITPSKVGEALDSSADIIVVGRYIIGSRDVRRAAEDFLDHMPQDPDTMRLALDEDESL</sequence>
<dbReference type="GO" id="GO:0043801">
    <property type="term" value="F:hexulose-6-phosphate synthase activity"/>
    <property type="evidence" value="ECO:0007669"/>
    <property type="project" value="UniProtKB-UniRule"/>
</dbReference>
<dbReference type="EC" id="4.1.2.43" evidence="7"/>
<dbReference type="EMBL" id="CP058560">
    <property type="protein sequence ID" value="QUH23461.1"/>
    <property type="molecule type" value="Genomic_DNA"/>
</dbReference>
<dbReference type="GO" id="GO:0019854">
    <property type="term" value="P:L-ascorbic acid catabolic process"/>
    <property type="evidence" value="ECO:0007669"/>
    <property type="project" value="TreeGrafter"/>
</dbReference>
<dbReference type="RefSeq" id="WP_211532418.1">
    <property type="nucleotide sequence ID" value="NZ_CP058560.1"/>
</dbReference>
<dbReference type="CDD" id="cd04726">
    <property type="entry name" value="KGPDC_HPS"/>
    <property type="match status" value="1"/>
</dbReference>
<dbReference type="GO" id="GO:0016051">
    <property type="term" value="P:carbohydrate biosynthetic process"/>
    <property type="evidence" value="ECO:0007669"/>
    <property type="project" value="UniProtKB-UniRule"/>
</dbReference>
<dbReference type="SUPFAM" id="SSF51366">
    <property type="entry name" value="Ribulose-phoshate binding barrel"/>
    <property type="match status" value="1"/>
</dbReference>
<dbReference type="Pfam" id="PF08714">
    <property type="entry name" value="Fae"/>
    <property type="match status" value="1"/>
</dbReference>
<dbReference type="NCBIfam" id="TIGR03126">
    <property type="entry name" value="one_C_fae"/>
    <property type="match status" value="1"/>
</dbReference>
<dbReference type="PANTHER" id="PTHR35039">
    <property type="entry name" value="3-KETO-L-GULONATE-6-PHOSPHATE DECARBOXYLASE SGBH-RELATED"/>
    <property type="match status" value="1"/>
</dbReference>
<keyword evidence="10" id="KW-1185">Reference proteome</keyword>
<dbReference type="GO" id="GO:0004590">
    <property type="term" value="F:orotidine-5'-phosphate decarboxylase activity"/>
    <property type="evidence" value="ECO:0007669"/>
    <property type="project" value="InterPro"/>
</dbReference>